<protein>
    <submittedName>
        <fullName evidence="2">ABC transporter substrate-binding protein</fullName>
    </submittedName>
</protein>
<organism evidence="2 3">
    <name type="scientific">Polynucleobacter wuianus</name>
    <dbReference type="NCBI Taxonomy" id="1743168"/>
    <lineage>
        <taxon>Bacteria</taxon>
        <taxon>Pseudomonadati</taxon>
        <taxon>Pseudomonadota</taxon>
        <taxon>Betaproteobacteria</taxon>
        <taxon>Burkholderiales</taxon>
        <taxon>Burkholderiaceae</taxon>
        <taxon>Polynucleobacter</taxon>
    </lineage>
</organism>
<evidence type="ECO:0000313" key="3">
    <source>
        <dbReference type="Proteomes" id="UP000078463"/>
    </source>
</evidence>
<evidence type="ECO:0000256" key="1">
    <source>
        <dbReference type="ARBA" id="ARBA00006987"/>
    </source>
</evidence>
<comment type="similarity">
    <text evidence="1">Belongs to the UPF0065 (bug) family.</text>
</comment>
<dbReference type="STRING" id="1743168.A8O14_08650"/>
<dbReference type="PANTHER" id="PTHR42928">
    <property type="entry name" value="TRICARBOXYLATE-BINDING PROTEIN"/>
    <property type="match status" value="1"/>
</dbReference>
<dbReference type="InterPro" id="IPR005064">
    <property type="entry name" value="BUG"/>
</dbReference>
<dbReference type="SUPFAM" id="SSF53850">
    <property type="entry name" value="Periplasmic binding protein-like II"/>
    <property type="match status" value="1"/>
</dbReference>
<name>A0A191UGK5_9BURK</name>
<dbReference type="Gene3D" id="3.40.190.10">
    <property type="entry name" value="Periplasmic binding protein-like II"/>
    <property type="match status" value="1"/>
</dbReference>
<dbReference type="Gene3D" id="3.40.190.150">
    <property type="entry name" value="Bordetella uptake gene, domain 1"/>
    <property type="match status" value="1"/>
</dbReference>
<dbReference type="Pfam" id="PF03401">
    <property type="entry name" value="TctC"/>
    <property type="match status" value="1"/>
</dbReference>
<evidence type="ECO:0000313" key="2">
    <source>
        <dbReference type="EMBL" id="ANJ00139.1"/>
    </source>
</evidence>
<gene>
    <name evidence="2" type="ORF">A8O14_08650</name>
</gene>
<dbReference type="PIRSF" id="PIRSF017082">
    <property type="entry name" value="YflP"/>
    <property type="match status" value="1"/>
</dbReference>
<dbReference type="OrthoDB" id="8678477at2"/>
<dbReference type="KEGG" id="pwu:A8O14_08650"/>
<keyword evidence="3" id="KW-1185">Reference proteome</keyword>
<proteinExistence type="inferred from homology"/>
<dbReference type="RefSeq" id="WP_068949145.1">
    <property type="nucleotide sequence ID" value="NZ_CP015922.1"/>
</dbReference>
<dbReference type="Proteomes" id="UP000078463">
    <property type="component" value="Chromosome"/>
</dbReference>
<dbReference type="AlphaFoldDB" id="A0A191UGK5"/>
<sequence length="324" mass="34798">MKRREFLITIPGISLYPFASYGQTGFPSNSIKIVCPYAAGGGPDIQLRQAAPYLGDTFKQAVIIENKVGAGGVLATQYASQSAPDGYTLMLGSNIQLIQKIIKPEISINPLTDFAPISNMYSFPTVMMVSADSPYKRVEDVIAAAKANPGSMNYGSGGIGTSAHIAGATFVTLNNLKVVHIPLKGSVEIATSLIRGDTQFAFPIAGTAVPLVKGGKVRALAVTSKNRLTQLPDVPTLNEIMKNELTIQESWFGMWAPIKTPRDKIDTLFQGITSALNNKSLKTTYEEAGNMVTPSQSPQSFGTYMVSENKKWAEIIRLTGITAE</sequence>
<accession>A0A191UGK5</accession>
<dbReference type="InterPro" id="IPR042100">
    <property type="entry name" value="Bug_dom1"/>
</dbReference>
<dbReference type="EMBL" id="CP015922">
    <property type="protein sequence ID" value="ANJ00139.1"/>
    <property type="molecule type" value="Genomic_DNA"/>
</dbReference>
<reference evidence="3" key="1">
    <citation type="submission" date="2016-05" db="EMBL/GenBank/DDBJ databases">
        <title>Polynucleobacter sp. QLW-P1FAT50C-4 genome.</title>
        <authorList>
            <person name="Hahn M.W."/>
        </authorList>
    </citation>
    <scope>NUCLEOTIDE SEQUENCE [LARGE SCALE GENOMIC DNA]</scope>
    <source>
        <strain evidence="3">QLW-P1FAT50C-4</strain>
    </source>
</reference>
<dbReference type="PANTHER" id="PTHR42928:SF5">
    <property type="entry name" value="BLR1237 PROTEIN"/>
    <property type="match status" value="1"/>
</dbReference>